<dbReference type="EMBL" id="CP043043">
    <property type="protein sequence ID" value="QEH95160.1"/>
    <property type="molecule type" value="Genomic_DNA"/>
</dbReference>
<evidence type="ECO:0000313" key="1">
    <source>
        <dbReference type="EMBL" id="QEH95160.1"/>
    </source>
</evidence>
<reference evidence="1 2" key="1">
    <citation type="submission" date="2019-08" db="EMBL/GenBank/DDBJ databases">
        <title>Gluconobacter frateurii HD924 genome.</title>
        <authorList>
            <person name="Liu Y."/>
            <person name="Zhang P."/>
        </authorList>
    </citation>
    <scope>NUCLEOTIDE SEQUENCE [LARGE SCALE GENOMIC DNA]</scope>
    <source>
        <strain evidence="1 2">HD924</strain>
    </source>
</reference>
<dbReference type="Proteomes" id="UP000323560">
    <property type="component" value="Chromosome"/>
</dbReference>
<gene>
    <name evidence="1" type="ORF">FXF46_01910</name>
</gene>
<protein>
    <submittedName>
        <fullName evidence="1">Uncharacterized protein</fullName>
    </submittedName>
</protein>
<sequence>MIEPATLVSLYIFKQIRLAFPGLELALLPVLCETIPRYGAPTSVAAFHAVERISAPWFSMSSR</sequence>
<evidence type="ECO:0000313" key="2">
    <source>
        <dbReference type="Proteomes" id="UP000323560"/>
    </source>
</evidence>
<dbReference type="AlphaFoldDB" id="A0AAP9EQM5"/>
<dbReference type="KEGG" id="gti:FXF46_01910"/>
<name>A0AAP9EQM5_GLUTH</name>
<proteinExistence type="predicted"/>
<accession>A0AAP9EQM5</accession>
<organism evidence="1 2">
    <name type="scientific">Gluconobacter thailandicus</name>
    <dbReference type="NCBI Taxonomy" id="257438"/>
    <lineage>
        <taxon>Bacteria</taxon>
        <taxon>Pseudomonadati</taxon>
        <taxon>Pseudomonadota</taxon>
        <taxon>Alphaproteobacteria</taxon>
        <taxon>Acetobacterales</taxon>
        <taxon>Acetobacteraceae</taxon>
        <taxon>Gluconobacter</taxon>
    </lineage>
</organism>